<name>A0ABQ4T1E8_METOR</name>
<sequence length="93" mass="10126">MLILQCNKEETPSFAPPDAKGIHTMLTVLTAQPVRPEVEAIDRDPGIITLLSALVRSARRAGHAVGAQTRACHRTAAETDLFSSSTAWPYNQR</sequence>
<dbReference type="Proteomes" id="UP001055156">
    <property type="component" value="Unassembled WGS sequence"/>
</dbReference>
<dbReference type="EMBL" id="BPQV01000001">
    <property type="protein sequence ID" value="GJE25333.1"/>
    <property type="molecule type" value="Genomic_DNA"/>
</dbReference>
<organism evidence="1 2">
    <name type="scientific">Methylobacterium organophilum</name>
    <dbReference type="NCBI Taxonomy" id="410"/>
    <lineage>
        <taxon>Bacteria</taxon>
        <taxon>Pseudomonadati</taxon>
        <taxon>Pseudomonadota</taxon>
        <taxon>Alphaproteobacteria</taxon>
        <taxon>Hyphomicrobiales</taxon>
        <taxon>Methylobacteriaceae</taxon>
        <taxon>Methylobacterium</taxon>
    </lineage>
</organism>
<proteinExistence type="predicted"/>
<evidence type="ECO:0000313" key="1">
    <source>
        <dbReference type="EMBL" id="GJE25333.1"/>
    </source>
</evidence>
<evidence type="ECO:0000313" key="2">
    <source>
        <dbReference type="Proteomes" id="UP001055156"/>
    </source>
</evidence>
<comment type="caution">
    <text evidence="1">The sequence shown here is derived from an EMBL/GenBank/DDBJ whole genome shotgun (WGS) entry which is preliminary data.</text>
</comment>
<protein>
    <submittedName>
        <fullName evidence="1">Uncharacterized protein</fullName>
    </submittedName>
</protein>
<reference evidence="1" key="1">
    <citation type="journal article" date="2021" name="Front. Microbiol.">
        <title>Comprehensive Comparative Genomics and Phenotyping of Methylobacterium Species.</title>
        <authorList>
            <person name="Alessa O."/>
            <person name="Ogura Y."/>
            <person name="Fujitani Y."/>
            <person name="Takami H."/>
            <person name="Hayashi T."/>
            <person name="Sahin N."/>
            <person name="Tani A."/>
        </authorList>
    </citation>
    <scope>NUCLEOTIDE SEQUENCE</scope>
    <source>
        <strain evidence="1">NBRC 15689</strain>
    </source>
</reference>
<keyword evidence="2" id="KW-1185">Reference proteome</keyword>
<accession>A0ABQ4T1E8</accession>
<reference evidence="1" key="2">
    <citation type="submission" date="2021-08" db="EMBL/GenBank/DDBJ databases">
        <authorList>
            <person name="Tani A."/>
            <person name="Ola A."/>
            <person name="Ogura Y."/>
            <person name="Katsura K."/>
            <person name="Hayashi T."/>
        </authorList>
    </citation>
    <scope>NUCLEOTIDE SEQUENCE</scope>
    <source>
        <strain evidence="1">NBRC 15689</strain>
    </source>
</reference>
<gene>
    <name evidence="1" type="ORF">LKMONMHP_0168</name>
</gene>